<dbReference type="Proteomes" id="UP000190657">
    <property type="component" value="Unassembled WGS sequence"/>
</dbReference>
<dbReference type="OrthoDB" id="9791827at2"/>
<organism evidence="1 2">
    <name type="scientific">Eubacterium coprostanoligenes</name>
    <dbReference type="NCBI Taxonomy" id="290054"/>
    <lineage>
        <taxon>Bacteria</taxon>
        <taxon>Bacillati</taxon>
        <taxon>Bacillota</taxon>
        <taxon>Clostridia</taxon>
        <taxon>Eubacteriales</taxon>
        <taxon>Eubacteriaceae</taxon>
        <taxon>Eubacterium</taxon>
    </lineage>
</organism>
<reference evidence="1 2" key="1">
    <citation type="submission" date="2017-02" db="EMBL/GenBank/DDBJ databases">
        <authorList>
            <person name="Peterson S.W."/>
        </authorList>
    </citation>
    <scope>NUCLEOTIDE SEQUENCE [LARGE SCALE GENOMIC DNA]</scope>
    <source>
        <strain evidence="1 2">ATCC 51222</strain>
    </source>
</reference>
<name>A0A1T4MNX4_9FIRM</name>
<dbReference type="SUPFAM" id="SSF56059">
    <property type="entry name" value="Glutathione synthetase ATP-binding domain-like"/>
    <property type="match status" value="1"/>
</dbReference>
<dbReference type="Pfam" id="PF14305">
    <property type="entry name" value="ATPgrasp_TupA"/>
    <property type="match status" value="1"/>
</dbReference>
<keyword evidence="2" id="KW-1185">Reference proteome</keyword>
<sequence length="321" mass="37812">MKKENSLIGWLYRLTTSGPIPKMVLSNYTREKLLQYHYGLSHNGRQINLKNPKTFTEKIAWYKLFYDNKNFESYLCKIKFKDFVKEKLGEGHTAKLYGAWMSVEDIDWDKLPNSFVLKSNCSSFGRNIIFVEDKNSLDIEKTKKEMMRWLDYRVEGVNGYSRGYYYVTPQIYAEELIGEIKEQPIDYKFFCFDGVPTYAYSAFEHFDNGVAQSSKIAIYDIDWNVLPVIYKKSQCVPVEKPKHYDEMIEAAKILSKDLPFVRVDFYDLKNTFYVGELTFYSGGLDCCFTPESFNYEMGKHFVLPKKSKTHRIFNTKLQRTI</sequence>
<accession>A0A1T4MNX4</accession>
<dbReference type="AlphaFoldDB" id="A0A1T4MNX4"/>
<protein>
    <submittedName>
        <fullName evidence="1">TupA-like ATPgrasp</fullName>
    </submittedName>
</protein>
<gene>
    <name evidence="1" type="ORF">SAMN02745114_01313</name>
</gene>
<dbReference type="EMBL" id="FUWW01000014">
    <property type="protein sequence ID" value="SJZ68494.1"/>
    <property type="molecule type" value="Genomic_DNA"/>
</dbReference>
<dbReference type="RefSeq" id="WP_078768781.1">
    <property type="nucleotide sequence ID" value="NZ_FUWW01000014.1"/>
</dbReference>
<evidence type="ECO:0000313" key="2">
    <source>
        <dbReference type="Proteomes" id="UP000190657"/>
    </source>
</evidence>
<evidence type="ECO:0000313" key="1">
    <source>
        <dbReference type="EMBL" id="SJZ68494.1"/>
    </source>
</evidence>
<proteinExistence type="predicted"/>
<dbReference type="InterPro" id="IPR029465">
    <property type="entry name" value="ATPgrasp_TupA"/>
</dbReference>